<evidence type="ECO:0000313" key="1">
    <source>
        <dbReference type="EMBL" id="KAH3882277.1"/>
    </source>
</evidence>
<name>A0A9D4MR19_DREPO</name>
<reference evidence="1" key="1">
    <citation type="journal article" date="2019" name="bioRxiv">
        <title>The Genome of the Zebra Mussel, Dreissena polymorpha: A Resource for Invasive Species Research.</title>
        <authorList>
            <person name="McCartney M.A."/>
            <person name="Auch B."/>
            <person name="Kono T."/>
            <person name="Mallez S."/>
            <person name="Zhang Y."/>
            <person name="Obille A."/>
            <person name="Becker A."/>
            <person name="Abrahante J.E."/>
            <person name="Garbe J."/>
            <person name="Badalamenti J.P."/>
            <person name="Herman A."/>
            <person name="Mangelson H."/>
            <person name="Liachko I."/>
            <person name="Sullivan S."/>
            <person name="Sone E.D."/>
            <person name="Koren S."/>
            <person name="Silverstein K.A.T."/>
            <person name="Beckman K.B."/>
            <person name="Gohl D.M."/>
        </authorList>
    </citation>
    <scope>NUCLEOTIDE SEQUENCE</scope>
    <source>
        <strain evidence="1">Duluth1</strain>
        <tissue evidence="1">Whole animal</tissue>
    </source>
</reference>
<dbReference type="EMBL" id="JAIWYP010000001">
    <property type="protein sequence ID" value="KAH3882277.1"/>
    <property type="molecule type" value="Genomic_DNA"/>
</dbReference>
<accession>A0A9D4MR19</accession>
<comment type="caution">
    <text evidence="1">The sequence shown here is derived from an EMBL/GenBank/DDBJ whole genome shotgun (WGS) entry which is preliminary data.</text>
</comment>
<evidence type="ECO:0000313" key="2">
    <source>
        <dbReference type="Proteomes" id="UP000828390"/>
    </source>
</evidence>
<dbReference type="AlphaFoldDB" id="A0A9D4MR19"/>
<proteinExistence type="predicted"/>
<sequence>MAEWSKWTNVLTKFNEEINSRPLAAMFVNIPVPSIFELIQDIIKTNVLSKRNAPPSGAPVFEPTRAICELAQDIIKPNLLTKSHKNWTMNLAQEFFFTAPPPWRPCFSTNQNHDKTRPFGTNLLTKFHEDRRLNVASRVKDSPPTDCHIFQPTRTVFLLIKDIIGTHLLTKFNDDRKLNVASRVFTMQMLALNDAQRTAHSRRT</sequence>
<gene>
    <name evidence="1" type="ORF">DPMN_006211</name>
</gene>
<reference evidence="1" key="2">
    <citation type="submission" date="2020-11" db="EMBL/GenBank/DDBJ databases">
        <authorList>
            <person name="McCartney M.A."/>
            <person name="Auch B."/>
            <person name="Kono T."/>
            <person name="Mallez S."/>
            <person name="Becker A."/>
            <person name="Gohl D.M."/>
            <person name="Silverstein K.A.T."/>
            <person name="Koren S."/>
            <person name="Bechman K.B."/>
            <person name="Herman A."/>
            <person name="Abrahante J.E."/>
            <person name="Garbe J."/>
        </authorList>
    </citation>
    <scope>NUCLEOTIDE SEQUENCE</scope>
    <source>
        <strain evidence="1">Duluth1</strain>
        <tissue evidence="1">Whole animal</tissue>
    </source>
</reference>
<dbReference type="Proteomes" id="UP000828390">
    <property type="component" value="Unassembled WGS sequence"/>
</dbReference>
<organism evidence="1 2">
    <name type="scientific">Dreissena polymorpha</name>
    <name type="common">Zebra mussel</name>
    <name type="synonym">Mytilus polymorpha</name>
    <dbReference type="NCBI Taxonomy" id="45954"/>
    <lineage>
        <taxon>Eukaryota</taxon>
        <taxon>Metazoa</taxon>
        <taxon>Spiralia</taxon>
        <taxon>Lophotrochozoa</taxon>
        <taxon>Mollusca</taxon>
        <taxon>Bivalvia</taxon>
        <taxon>Autobranchia</taxon>
        <taxon>Heteroconchia</taxon>
        <taxon>Euheterodonta</taxon>
        <taxon>Imparidentia</taxon>
        <taxon>Neoheterodontei</taxon>
        <taxon>Myida</taxon>
        <taxon>Dreissenoidea</taxon>
        <taxon>Dreissenidae</taxon>
        <taxon>Dreissena</taxon>
    </lineage>
</organism>
<protein>
    <submittedName>
        <fullName evidence="1">Uncharacterized protein</fullName>
    </submittedName>
</protein>
<keyword evidence="2" id="KW-1185">Reference proteome</keyword>